<dbReference type="NCBIfam" id="TIGR01764">
    <property type="entry name" value="excise"/>
    <property type="match status" value="1"/>
</dbReference>
<evidence type="ECO:0000259" key="1">
    <source>
        <dbReference type="Pfam" id="PF12728"/>
    </source>
</evidence>
<evidence type="ECO:0000313" key="5">
    <source>
        <dbReference type="Proteomes" id="UP000270697"/>
    </source>
</evidence>
<dbReference type="InterPro" id="IPR041657">
    <property type="entry name" value="HTH_17"/>
</dbReference>
<dbReference type="GO" id="GO:0003677">
    <property type="term" value="F:DNA binding"/>
    <property type="evidence" value="ECO:0007669"/>
    <property type="project" value="InterPro"/>
</dbReference>
<dbReference type="SUPFAM" id="SSF46955">
    <property type="entry name" value="Putative DNA-binding domain"/>
    <property type="match status" value="1"/>
</dbReference>
<dbReference type="InterPro" id="IPR009061">
    <property type="entry name" value="DNA-bd_dom_put_sf"/>
</dbReference>
<dbReference type="OrthoDB" id="3539682at2"/>
<name>A0A1I5ILJ2_9PSEU</name>
<organism evidence="3 4">
    <name type="scientific">Saccharopolyspora antimicrobica</name>
    <dbReference type="NCBI Taxonomy" id="455193"/>
    <lineage>
        <taxon>Bacteria</taxon>
        <taxon>Bacillati</taxon>
        <taxon>Actinomycetota</taxon>
        <taxon>Actinomycetes</taxon>
        <taxon>Pseudonocardiales</taxon>
        <taxon>Pseudonocardiaceae</taxon>
        <taxon>Saccharopolyspora</taxon>
    </lineage>
</organism>
<dbReference type="STRING" id="455193.SAMN05421805_11917"/>
<keyword evidence="5" id="KW-1185">Reference proteome</keyword>
<dbReference type="RefSeq" id="WP_093158004.1">
    <property type="nucleotide sequence ID" value="NZ_FOUP01000019.1"/>
</dbReference>
<accession>A0A1I5ILJ2</accession>
<dbReference type="InterPro" id="IPR010093">
    <property type="entry name" value="SinI_DNA-bd"/>
</dbReference>
<dbReference type="Proteomes" id="UP000270697">
    <property type="component" value="Unassembled WGS sequence"/>
</dbReference>
<dbReference type="Pfam" id="PF12728">
    <property type="entry name" value="HTH_17"/>
    <property type="match status" value="1"/>
</dbReference>
<evidence type="ECO:0000313" key="2">
    <source>
        <dbReference type="EMBL" id="RKT84039.1"/>
    </source>
</evidence>
<reference evidence="2 5" key="2">
    <citation type="submission" date="2018-10" db="EMBL/GenBank/DDBJ databases">
        <title>Sequencing the genomes of 1000 actinobacteria strains.</title>
        <authorList>
            <person name="Klenk H.-P."/>
        </authorList>
    </citation>
    <scope>NUCLEOTIDE SEQUENCE [LARGE SCALE GENOMIC DNA]</scope>
    <source>
        <strain evidence="2 5">DSM 45119</strain>
    </source>
</reference>
<dbReference type="AlphaFoldDB" id="A0A1I5ILJ2"/>
<sequence>MERQTYTVDEVAGALGVSRSVAYEQVREGAIPARRLGKRWIIPKARFDAWLAGEGA</sequence>
<feature type="domain" description="Helix-turn-helix" evidence="1">
    <location>
        <begin position="6"/>
        <end position="53"/>
    </location>
</feature>
<gene>
    <name evidence="2" type="ORF">ATL45_2337</name>
    <name evidence="3" type="ORF">SAMN05421805_11917</name>
</gene>
<dbReference type="Proteomes" id="UP000199398">
    <property type="component" value="Unassembled WGS sequence"/>
</dbReference>
<evidence type="ECO:0000313" key="3">
    <source>
        <dbReference type="EMBL" id="SFO61343.1"/>
    </source>
</evidence>
<proteinExistence type="predicted"/>
<dbReference type="EMBL" id="FOUP01000019">
    <property type="protein sequence ID" value="SFO61343.1"/>
    <property type="molecule type" value="Genomic_DNA"/>
</dbReference>
<evidence type="ECO:0000313" key="4">
    <source>
        <dbReference type="Proteomes" id="UP000199398"/>
    </source>
</evidence>
<reference evidence="3 4" key="1">
    <citation type="submission" date="2016-10" db="EMBL/GenBank/DDBJ databases">
        <authorList>
            <person name="de Groot N.N."/>
        </authorList>
    </citation>
    <scope>NUCLEOTIDE SEQUENCE [LARGE SCALE GENOMIC DNA]</scope>
    <source>
        <strain evidence="3 4">CPCC 201259</strain>
    </source>
</reference>
<dbReference type="EMBL" id="RBXX01000002">
    <property type="protein sequence ID" value="RKT84039.1"/>
    <property type="molecule type" value="Genomic_DNA"/>
</dbReference>
<protein>
    <submittedName>
        <fullName evidence="2">AlpA family transcriptional regulator</fullName>
    </submittedName>
    <submittedName>
        <fullName evidence="3">DNA binding domain-containing protein, excisionase family</fullName>
    </submittedName>
</protein>